<organism evidence="1 2">
    <name type="scientific">Rhabditophanes sp. KR3021</name>
    <dbReference type="NCBI Taxonomy" id="114890"/>
    <lineage>
        <taxon>Eukaryota</taxon>
        <taxon>Metazoa</taxon>
        <taxon>Ecdysozoa</taxon>
        <taxon>Nematoda</taxon>
        <taxon>Chromadorea</taxon>
        <taxon>Rhabditida</taxon>
        <taxon>Tylenchina</taxon>
        <taxon>Panagrolaimomorpha</taxon>
        <taxon>Strongyloidoidea</taxon>
        <taxon>Alloionematidae</taxon>
        <taxon>Rhabditophanes</taxon>
    </lineage>
</organism>
<dbReference type="WBParaSite" id="RSKR_0000642500.1">
    <property type="protein sequence ID" value="RSKR_0000642500.1"/>
    <property type="gene ID" value="RSKR_0000642500"/>
</dbReference>
<accession>A0AC35U0C5</accession>
<name>A0AC35U0C5_9BILA</name>
<dbReference type="Proteomes" id="UP000095286">
    <property type="component" value="Unplaced"/>
</dbReference>
<sequence>MQNNDILLHNLNIKGRQARQGFSKEIQSKAKLNNAPAPKLKKFPSTNLKKFKRNKEDTGSKDKTNAKHGDEISGQQVEVLKNERRLDKTTVVPMLHLKIPEKRLRRRVSAAVDLSKRAKSTGNKSKFLSRNNEKSSDTKSITPDNVLDNKTTEEAPKAYTSSVFADSNLMGKMHADRIKIMLEEIGVCKHNSMANKRISELLKASVELLIEMTKSNTPVFRAASVYSLSDVLALCHRVCEVFASEETLLITDFPLPRKEVVVCSDIHGCMDILLRIFKEMGSPPNEKIIFLGDDDAQILLLIFSFKIYFIAWKS</sequence>
<reference evidence="2" key="1">
    <citation type="submission" date="2016-11" db="UniProtKB">
        <authorList>
            <consortium name="WormBaseParasite"/>
        </authorList>
    </citation>
    <scope>IDENTIFICATION</scope>
    <source>
        <strain evidence="2">KR3021</strain>
    </source>
</reference>
<proteinExistence type="predicted"/>
<evidence type="ECO:0000313" key="1">
    <source>
        <dbReference type="Proteomes" id="UP000095286"/>
    </source>
</evidence>
<protein>
    <submittedName>
        <fullName evidence="2">Protein-serine/threonine phosphatase</fullName>
    </submittedName>
</protein>
<evidence type="ECO:0000313" key="2">
    <source>
        <dbReference type="WBParaSite" id="RSKR_0000642500.1"/>
    </source>
</evidence>